<evidence type="ECO:0000259" key="2">
    <source>
        <dbReference type="Pfam" id="PF03551"/>
    </source>
</evidence>
<feature type="domain" description="Transcription regulator PadR N-terminal" evidence="2">
    <location>
        <begin position="27"/>
        <end position="91"/>
    </location>
</feature>
<organism evidence="3">
    <name type="scientific">Planktothricoides sp. SpSt-374</name>
    <dbReference type="NCBI Taxonomy" id="2282167"/>
    <lineage>
        <taxon>Bacteria</taxon>
        <taxon>Bacillati</taxon>
        <taxon>Cyanobacteriota</taxon>
        <taxon>Cyanophyceae</taxon>
        <taxon>Oscillatoriophycideae</taxon>
        <taxon>Oscillatoriales</taxon>
        <taxon>Oscillatoriaceae</taxon>
        <taxon>Planktothricoides</taxon>
    </lineage>
</organism>
<sequence length="141" mass="16132">MKFEDIYQFFQEPPPIYLNKELTVCYVLSVLVQGDSYGTELIQNLESEYSEYRLSDTVLYSALKFLESENAIKGYWKKVEGRGRPRRMYQVRPECLPQAQELARLWRSYAKTSPGAPQPLIPPNPSFKGGQGGIPITGESF</sequence>
<dbReference type="Pfam" id="PF03551">
    <property type="entry name" value="PadR"/>
    <property type="match status" value="1"/>
</dbReference>
<evidence type="ECO:0000256" key="1">
    <source>
        <dbReference type="SAM" id="MobiDB-lite"/>
    </source>
</evidence>
<dbReference type="SUPFAM" id="SSF46785">
    <property type="entry name" value="Winged helix' DNA-binding domain"/>
    <property type="match status" value="1"/>
</dbReference>
<name>A0A7C3ZI20_9CYAN</name>
<proteinExistence type="predicted"/>
<evidence type="ECO:0000313" key="3">
    <source>
        <dbReference type="EMBL" id="HGF99401.1"/>
    </source>
</evidence>
<accession>A0A7C3ZI20</accession>
<gene>
    <name evidence="3" type="ORF">ENR15_01695</name>
</gene>
<feature type="compositionally biased region" description="Pro residues" evidence="1">
    <location>
        <begin position="116"/>
        <end position="125"/>
    </location>
</feature>
<reference evidence="3" key="1">
    <citation type="journal article" date="2020" name="mSystems">
        <title>Genome- and Community-Level Interaction Insights into Carbon Utilization and Element Cycling Functions of Hydrothermarchaeota in Hydrothermal Sediment.</title>
        <authorList>
            <person name="Zhou Z."/>
            <person name="Liu Y."/>
            <person name="Xu W."/>
            <person name="Pan J."/>
            <person name="Luo Z.H."/>
            <person name="Li M."/>
        </authorList>
    </citation>
    <scope>NUCLEOTIDE SEQUENCE [LARGE SCALE GENOMIC DNA]</scope>
    <source>
        <strain evidence="3">SpSt-374</strain>
    </source>
</reference>
<feature type="region of interest" description="Disordered" evidence="1">
    <location>
        <begin position="114"/>
        <end position="141"/>
    </location>
</feature>
<dbReference type="EMBL" id="DSPX01000016">
    <property type="protein sequence ID" value="HGF99401.1"/>
    <property type="molecule type" value="Genomic_DNA"/>
</dbReference>
<dbReference type="InterPro" id="IPR036390">
    <property type="entry name" value="WH_DNA-bd_sf"/>
</dbReference>
<dbReference type="Gene3D" id="1.10.10.10">
    <property type="entry name" value="Winged helix-like DNA-binding domain superfamily/Winged helix DNA-binding domain"/>
    <property type="match status" value="1"/>
</dbReference>
<dbReference type="InterPro" id="IPR005149">
    <property type="entry name" value="Tscrpt_reg_PadR_N"/>
</dbReference>
<comment type="caution">
    <text evidence="3">The sequence shown here is derived from an EMBL/GenBank/DDBJ whole genome shotgun (WGS) entry which is preliminary data.</text>
</comment>
<protein>
    <submittedName>
        <fullName evidence="3">PadR family transcriptional regulator</fullName>
    </submittedName>
</protein>
<dbReference type="AlphaFoldDB" id="A0A7C3ZI20"/>
<dbReference type="InterPro" id="IPR036388">
    <property type="entry name" value="WH-like_DNA-bd_sf"/>
</dbReference>